<accession>A0A5D5AP46</accession>
<evidence type="ECO:0000313" key="2">
    <source>
        <dbReference type="EMBL" id="TYT62824.1"/>
    </source>
</evidence>
<dbReference type="RefSeq" id="WP_149080553.1">
    <property type="nucleotide sequence ID" value="NZ_VTAW01000005.1"/>
</dbReference>
<gene>
    <name evidence="2" type="ORF">FYC77_05760</name>
</gene>
<name>A0A5D5AP46_9EURY</name>
<reference evidence="2 3" key="1">
    <citation type="submission" date="2019-08" db="EMBL/GenBank/DDBJ databases">
        <title>Archaea genome.</title>
        <authorList>
            <person name="Kajale S."/>
            <person name="Shouche Y."/>
            <person name="Deshpande N."/>
            <person name="Sharma A."/>
        </authorList>
    </citation>
    <scope>NUCLEOTIDE SEQUENCE [LARGE SCALE GENOMIC DNA]</scope>
    <source>
        <strain evidence="2 3">ESP3B_9</strain>
    </source>
</reference>
<comment type="caution">
    <text evidence="2">The sequence shown here is derived from an EMBL/GenBank/DDBJ whole genome shotgun (WGS) entry which is preliminary data.</text>
</comment>
<organism evidence="2 3">
    <name type="scientific">Natrialba swarupiae</name>
    <dbReference type="NCBI Taxonomy" id="2448032"/>
    <lineage>
        <taxon>Archaea</taxon>
        <taxon>Methanobacteriati</taxon>
        <taxon>Methanobacteriota</taxon>
        <taxon>Stenosarchaea group</taxon>
        <taxon>Halobacteria</taxon>
        <taxon>Halobacteriales</taxon>
        <taxon>Natrialbaceae</taxon>
        <taxon>Natrialba</taxon>
    </lineage>
</organism>
<protein>
    <submittedName>
        <fullName evidence="2">Uncharacterized protein</fullName>
    </submittedName>
</protein>
<feature type="compositionally biased region" description="Acidic residues" evidence="1">
    <location>
        <begin position="42"/>
        <end position="55"/>
    </location>
</feature>
<sequence>MRRPPRRAFLTATGGIVLAGCFDADGGSPTDDSRPGSGGAIDDTDVPEPENDEYGSGDADDRSLPPAGTAPDGYPDYGVDRLVAFDEIDPDETAIFLEPSAETVEEGDRVTFELHNRSAHRFSHNPYRWIVHKLVDGGWFYVGPREFPEPESRLDPDESRSWELRIENDAVDNGRSIGKPGTIERDPLVGLGGGEYAFGTRGGFVGDTYDGSIGFSARFELEADDLELTATDELTDVEWEGDTLVANPDRARDEGAPIAFELVRTDDDVVGEPVITETLLRDDRLRDAVALSREYDAGRVRLEESDASSYVWYEDGHYEYEGETYAVSTRDLEE</sequence>
<evidence type="ECO:0000313" key="3">
    <source>
        <dbReference type="Proteomes" id="UP000324104"/>
    </source>
</evidence>
<proteinExistence type="predicted"/>
<feature type="region of interest" description="Disordered" evidence="1">
    <location>
        <begin position="22"/>
        <end position="75"/>
    </location>
</feature>
<dbReference type="EMBL" id="VTAW01000005">
    <property type="protein sequence ID" value="TYT62824.1"/>
    <property type="molecule type" value="Genomic_DNA"/>
</dbReference>
<dbReference type="Proteomes" id="UP000324104">
    <property type="component" value="Unassembled WGS sequence"/>
</dbReference>
<evidence type="ECO:0000256" key="1">
    <source>
        <dbReference type="SAM" id="MobiDB-lite"/>
    </source>
</evidence>
<dbReference type="PROSITE" id="PS51257">
    <property type="entry name" value="PROKAR_LIPOPROTEIN"/>
    <property type="match status" value="1"/>
</dbReference>
<dbReference type="AlphaFoldDB" id="A0A5D5AP46"/>
<keyword evidence="3" id="KW-1185">Reference proteome</keyword>